<keyword evidence="2" id="KW-1185">Reference proteome</keyword>
<dbReference type="EMBL" id="CAUYUJ010020738">
    <property type="protein sequence ID" value="CAK0900203.1"/>
    <property type="molecule type" value="Genomic_DNA"/>
</dbReference>
<evidence type="ECO:0000313" key="1">
    <source>
        <dbReference type="EMBL" id="CAK0900203.1"/>
    </source>
</evidence>
<sequence>ARPIAPGRLVLVWYGGAEAHWRELLLLCKVEGATWVIATPDGDVIAEDIYDFSCPPCCQGWIPLFVTASALLYRFGPPGQQHAPAERRQVFKDGVATAQIERANRVVDAVAADAEPGAVHDRVAMHGWTADAGLPGGGAAVPLAGVPLGTDAWPGAAASARRQWIMVASDGQPGAPSVEADWSVDASADIVADFALAKLGSATLVLGSIDVGGRELKLVAITDFPIQGPHTTFWLCSFVSDQGQVPRTRAGRSMRDAHEPDNDRLKHEQGSLLEILELALTYDQLDVPSLASCDILARRVRLLEEAYTSNPRAARLEEREHYQGLGRRVAVVAPTLTTHVAGQLQGEAQIQMERRKGRQLVEVVFGDPGAFTAVGAIFEDLGEILLGTWRMVASVTYCRCQGWARLRSHVVLSVVEFSSVSTVWALSELGGVGSTQLGGPGGEQTRAAVAMAQDAALAVPLPRERPAPHEALAALLRTDARYGDSECAGDIAPFGSAPVSLPGRDLSGVDIYQVLPSDASRKLKRLRDAILLSSEEYALRIKSEGLPNLYFDPALEAQPSKWEGFCRELRGRGLARWTRPYKERVGLLLVRKKRCDSRLICDARRSNVQFDIPGSIQLATGGSLSRLDSSSEQAIYCASFDIKDFFHELRIHEELSHSVNGVKVVDHELIYPALQSLPMGFSRAMWAAQLVHEEVLRRAGLPPPRLLRDGTPPPSLDGGPVHVAYVDNFGATGRDEAEAEAMHHQALEGVRKAGFHVHEIERVSTSLDIIGVHLDGERKVVTLSAARAWRIYAGLHALVRRGRCTGREMRAILGHLCFAFLLRRPCLSCIAAAFAFAESAGNDCKNLWPSVKRELLIAVAILPLVYADIAAGWLDQVVATEWPAHAIQHAGSHDERWRFKKNPQRKHREVALAGYDIAEPPVDRDGNLPVDSDEGVWMAVGDFPDVEPAAVEEAKWAVVAKRPCGGHEGAIHVREAGGAKLGLKHVVRCGRWRHRKVLMLVDNMGLVLALQKDRCRDPALLGQLRQMASLQLATGLRARFRWIPADRPSRQWGPAVADAGLAWRPPPGLVLLMPGAVTRAPGMVRRRPAGVTARNVAQRIETSPAMHLVSLETRLRGQQPLVDAGSGPSEQAILPPSKRLAEIAGRNLDKAGLSCLESIAVRPVQVEDYHRRIEEFYGFVRRQGLSTCTLDSLEAALLDWAGDAFLEGGKKHDGEKLKAAVLHYYPSLKRPNTKPLARFERCLKAWGRRRPALGQLPPPCPTICGLAVGLHLLNHADMAAAALVALSAYLRPGELRGPRVRDVVPPALGYGAEYQKWSLILGPSDGQGDPTKTGVRDDNVTMDHENLQFIGHFFELYRRGKDPDEPLWSFAQAELGAMIAKALKVRNLEGLGVVPYSLRRAGPSWDVITGRRS</sequence>
<evidence type="ECO:0000313" key="2">
    <source>
        <dbReference type="Proteomes" id="UP001189429"/>
    </source>
</evidence>
<dbReference type="Proteomes" id="UP001189429">
    <property type="component" value="Unassembled WGS sequence"/>
</dbReference>
<protein>
    <recommendedName>
        <fullName evidence="3">RNA-directed RNA polymerase</fullName>
    </recommendedName>
</protein>
<gene>
    <name evidence="1" type="ORF">PCOR1329_LOCUS77556</name>
</gene>
<accession>A0ABN9XKP4</accession>
<evidence type="ECO:0008006" key="3">
    <source>
        <dbReference type="Google" id="ProtNLM"/>
    </source>
</evidence>
<organism evidence="1 2">
    <name type="scientific">Prorocentrum cordatum</name>
    <dbReference type="NCBI Taxonomy" id="2364126"/>
    <lineage>
        <taxon>Eukaryota</taxon>
        <taxon>Sar</taxon>
        <taxon>Alveolata</taxon>
        <taxon>Dinophyceae</taxon>
        <taxon>Prorocentrales</taxon>
        <taxon>Prorocentraceae</taxon>
        <taxon>Prorocentrum</taxon>
    </lineage>
</organism>
<name>A0ABN9XKP4_9DINO</name>
<comment type="caution">
    <text evidence="1">The sequence shown here is derived from an EMBL/GenBank/DDBJ whole genome shotgun (WGS) entry which is preliminary data.</text>
</comment>
<reference evidence="1" key="1">
    <citation type="submission" date="2023-10" db="EMBL/GenBank/DDBJ databases">
        <authorList>
            <person name="Chen Y."/>
            <person name="Shah S."/>
            <person name="Dougan E. K."/>
            <person name="Thang M."/>
            <person name="Chan C."/>
        </authorList>
    </citation>
    <scope>NUCLEOTIDE SEQUENCE [LARGE SCALE GENOMIC DNA]</scope>
</reference>
<feature type="non-terminal residue" evidence="1">
    <location>
        <position position="1"/>
    </location>
</feature>
<proteinExistence type="predicted"/>